<dbReference type="GO" id="GO:0000324">
    <property type="term" value="C:fungal-type vacuole"/>
    <property type="evidence" value="ECO:0007669"/>
    <property type="project" value="TreeGrafter"/>
</dbReference>
<dbReference type="GeneID" id="54347970"/>
<dbReference type="Proteomes" id="UP000800082">
    <property type="component" value="Unassembled WGS sequence"/>
</dbReference>
<sequence>MESLASRAVVEASFLLARASDRDRTAIQEYRQYCTHDTCPLSAYYWGYRPPLGANRTFLILFRLSTLAYAGQGFLNKAWLGFTIAMGCGCALEVIGYVGRIAPAFLAAGIYLYLFRIVSTFGTENSHIKQLSCPCIFILCDIASLVLQALGIGIASVKNQQNEDPTVANNIMIAGPAFPVITLLIFIILALDFASRIIGRICRLGHDALDPRHAKLPNSWQPKGFIVALSFTTLCILPRFVYRVAELSEGWSGHLIKTQRYFIGLEGAVVLAAVLSLSLFHPGLCF</sequence>
<evidence type="ECO:0000256" key="1">
    <source>
        <dbReference type="ARBA" id="ARBA00004141"/>
    </source>
</evidence>
<feature type="transmembrane region" description="Helical" evidence="5">
    <location>
        <begin position="78"/>
        <end position="98"/>
    </location>
</feature>
<evidence type="ECO:0000256" key="2">
    <source>
        <dbReference type="ARBA" id="ARBA00022692"/>
    </source>
</evidence>
<comment type="subcellular location">
    <subcellularLocation>
        <location evidence="1">Membrane</location>
        <topology evidence="1">Multi-pass membrane protein</topology>
    </subcellularLocation>
</comment>
<feature type="transmembrane region" description="Helical" evidence="5">
    <location>
        <begin position="220"/>
        <end position="241"/>
    </location>
</feature>
<evidence type="ECO:0000313" key="7">
    <source>
        <dbReference type="Proteomes" id="UP000800082"/>
    </source>
</evidence>
<dbReference type="OrthoDB" id="1844152at2759"/>
<feature type="transmembrane region" description="Helical" evidence="5">
    <location>
        <begin position="177"/>
        <end position="199"/>
    </location>
</feature>
<protein>
    <recommendedName>
        <fullName evidence="8">RTA1-domain-containing protein</fullName>
    </recommendedName>
</protein>
<accession>A0A6A5RXS7</accession>
<proteinExistence type="predicted"/>
<dbReference type="Pfam" id="PF04479">
    <property type="entry name" value="RTA1"/>
    <property type="match status" value="1"/>
</dbReference>
<dbReference type="PANTHER" id="PTHR31465:SF7">
    <property type="entry name" value="SPHINGOID LONG-CHAIN BASE TRANSPORTER RSB1"/>
    <property type="match status" value="1"/>
</dbReference>
<dbReference type="EMBL" id="ML978960">
    <property type="protein sequence ID" value="KAF1931828.1"/>
    <property type="molecule type" value="Genomic_DNA"/>
</dbReference>
<reference evidence="6" key="1">
    <citation type="journal article" date="2020" name="Stud. Mycol.">
        <title>101 Dothideomycetes genomes: a test case for predicting lifestyles and emergence of pathogens.</title>
        <authorList>
            <person name="Haridas S."/>
            <person name="Albert R."/>
            <person name="Binder M."/>
            <person name="Bloem J."/>
            <person name="Labutti K."/>
            <person name="Salamov A."/>
            <person name="Andreopoulos B."/>
            <person name="Baker S."/>
            <person name="Barry K."/>
            <person name="Bills G."/>
            <person name="Bluhm B."/>
            <person name="Cannon C."/>
            <person name="Castanera R."/>
            <person name="Culley D."/>
            <person name="Daum C."/>
            <person name="Ezra D."/>
            <person name="Gonzalez J."/>
            <person name="Henrissat B."/>
            <person name="Kuo A."/>
            <person name="Liang C."/>
            <person name="Lipzen A."/>
            <person name="Lutzoni F."/>
            <person name="Magnuson J."/>
            <person name="Mondo S."/>
            <person name="Nolan M."/>
            <person name="Ohm R."/>
            <person name="Pangilinan J."/>
            <person name="Park H.-J."/>
            <person name="Ramirez L."/>
            <person name="Alfaro M."/>
            <person name="Sun H."/>
            <person name="Tritt A."/>
            <person name="Yoshinaga Y."/>
            <person name="Zwiers L.-H."/>
            <person name="Turgeon B."/>
            <person name="Goodwin S."/>
            <person name="Spatafora J."/>
            <person name="Crous P."/>
            <person name="Grigoriev I."/>
        </authorList>
    </citation>
    <scope>NUCLEOTIDE SEQUENCE</scope>
    <source>
        <strain evidence="6">CBS 183.55</strain>
    </source>
</reference>
<gene>
    <name evidence="6" type="ORF">M421DRAFT_406130</name>
</gene>
<evidence type="ECO:0000256" key="4">
    <source>
        <dbReference type="ARBA" id="ARBA00023136"/>
    </source>
</evidence>
<keyword evidence="3 5" id="KW-1133">Transmembrane helix</keyword>
<organism evidence="6 7">
    <name type="scientific">Didymella exigua CBS 183.55</name>
    <dbReference type="NCBI Taxonomy" id="1150837"/>
    <lineage>
        <taxon>Eukaryota</taxon>
        <taxon>Fungi</taxon>
        <taxon>Dikarya</taxon>
        <taxon>Ascomycota</taxon>
        <taxon>Pezizomycotina</taxon>
        <taxon>Dothideomycetes</taxon>
        <taxon>Pleosporomycetidae</taxon>
        <taxon>Pleosporales</taxon>
        <taxon>Pleosporineae</taxon>
        <taxon>Didymellaceae</taxon>
        <taxon>Didymella</taxon>
    </lineage>
</organism>
<dbReference type="GO" id="GO:0005886">
    <property type="term" value="C:plasma membrane"/>
    <property type="evidence" value="ECO:0007669"/>
    <property type="project" value="TreeGrafter"/>
</dbReference>
<evidence type="ECO:0000256" key="3">
    <source>
        <dbReference type="ARBA" id="ARBA00022989"/>
    </source>
</evidence>
<keyword evidence="7" id="KW-1185">Reference proteome</keyword>
<keyword evidence="2 5" id="KW-0812">Transmembrane</keyword>
<dbReference type="RefSeq" id="XP_033452076.1">
    <property type="nucleotide sequence ID" value="XM_033590306.1"/>
</dbReference>
<evidence type="ECO:0000256" key="5">
    <source>
        <dbReference type="SAM" id="Phobius"/>
    </source>
</evidence>
<keyword evidence="4 5" id="KW-0472">Membrane</keyword>
<dbReference type="AlphaFoldDB" id="A0A6A5RXS7"/>
<name>A0A6A5RXS7_9PLEO</name>
<feature type="transmembrane region" description="Helical" evidence="5">
    <location>
        <begin position="261"/>
        <end position="280"/>
    </location>
</feature>
<dbReference type="PANTHER" id="PTHR31465">
    <property type="entry name" value="PROTEIN RTA1-RELATED"/>
    <property type="match status" value="1"/>
</dbReference>
<feature type="transmembrane region" description="Helical" evidence="5">
    <location>
        <begin position="104"/>
        <end position="123"/>
    </location>
</feature>
<dbReference type="InterPro" id="IPR007568">
    <property type="entry name" value="RTA1"/>
</dbReference>
<feature type="transmembrane region" description="Helical" evidence="5">
    <location>
        <begin position="135"/>
        <end position="157"/>
    </location>
</feature>
<evidence type="ECO:0000313" key="6">
    <source>
        <dbReference type="EMBL" id="KAF1931828.1"/>
    </source>
</evidence>
<evidence type="ECO:0008006" key="8">
    <source>
        <dbReference type="Google" id="ProtNLM"/>
    </source>
</evidence>